<dbReference type="EMBL" id="HBKQ01023356">
    <property type="protein sequence ID" value="CAE2241049.1"/>
    <property type="molecule type" value="Transcribed_RNA"/>
</dbReference>
<dbReference type="Pfam" id="PF06155">
    <property type="entry name" value="GBBH-like_N"/>
    <property type="match status" value="1"/>
</dbReference>
<evidence type="ECO:0000256" key="2">
    <source>
        <dbReference type="ARBA" id="ARBA00022741"/>
    </source>
</evidence>
<keyword evidence="1" id="KW-0479">Metal-binding</keyword>
<dbReference type="SUPFAM" id="SSF117916">
    <property type="entry name" value="Fe-S cluster assembly (FSCA) domain-like"/>
    <property type="match status" value="1"/>
</dbReference>
<keyword evidence="5" id="KW-0411">Iron-sulfur</keyword>
<name>A0A7S4IVR1_9STRA</name>
<dbReference type="Gene3D" id="3.30.2020.30">
    <property type="match status" value="1"/>
</dbReference>
<dbReference type="InterPro" id="IPR019591">
    <property type="entry name" value="Mrp/NBP35_ATP-bd"/>
</dbReference>
<feature type="domain" description="MIP18 family-like" evidence="9">
    <location>
        <begin position="99"/>
        <end position="170"/>
    </location>
</feature>
<evidence type="ECO:0000259" key="10">
    <source>
        <dbReference type="Pfam" id="PF06155"/>
    </source>
</evidence>
<dbReference type="InterPro" id="IPR002744">
    <property type="entry name" value="MIP18-like"/>
</dbReference>
<dbReference type="SUPFAM" id="SSF52540">
    <property type="entry name" value="P-loop containing nucleoside triphosphate hydrolases"/>
    <property type="match status" value="1"/>
</dbReference>
<evidence type="ECO:0000259" key="9">
    <source>
        <dbReference type="Pfam" id="PF01883"/>
    </source>
</evidence>
<evidence type="ECO:0000256" key="5">
    <source>
        <dbReference type="ARBA" id="ARBA00023014"/>
    </source>
</evidence>
<feature type="region of interest" description="Disordered" evidence="7">
    <location>
        <begin position="604"/>
        <end position="629"/>
    </location>
</feature>
<feature type="chain" id="PRO_5031546159" description="MIP18 family-like domain-containing protein" evidence="8">
    <location>
        <begin position="26"/>
        <end position="629"/>
    </location>
</feature>
<evidence type="ECO:0008006" key="12">
    <source>
        <dbReference type="Google" id="ProtNLM"/>
    </source>
</evidence>
<feature type="region of interest" description="Disordered" evidence="7">
    <location>
        <begin position="67"/>
        <end position="92"/>
    </location>
</feature>
<sequence length="629" mass="67163">MALTRTAQLWALSLLASQGVTTADAAFVPGTSVASFAGSKSGPSSAVTISGAPRVAAAAEVRRPTFLSAESEDDDAASSSGGGGGGETLPPIPNEWRGDILSVLSSVVDPDLNRDIVTLGFIKNLELNEHTRAVSFDVELTTPACPVKDQFEIDCRALVEDLAWTGDVDVTMTAAPSNIDTDSLGLSQVGAVIAVSSCKGGVGKSTTAVNLAYSLQSLGASVGIFDVDVYGPSLPTMVTPDDDNVQFVGRQIAPLQRNGVKLMSFGYVNEGSAVMRGPMVTQLLDQFLSLVNWGSLDYLILDMPPGTGDIQLTLSQRLNITAAVIVTTPQELSFADVVRGIDMFDSVNVPCVAVVENMAYYEVDSNGANGEKAKPELDIERLKRKMEAKLRDTGVVDGDFGLQVDELAESLVEVVEKEQLRSAEEASSDDADDDASPTKERIQIFGPGHKSRLSDQYGIEHTYSVPLLDRIAANGDSGDPFVLSHPDAPQSSTYRELASSVVREVGKVKYNRDSSRPVVAFDSAKPAVVVDGRDISPATLRRACRCAYCVEELTGRQLLDPATISESVRPLKMEPCGNYALSVDWSDGHKSLYPYRQIQSLLEDMGEGEGTTTTTTKERESTMEEKVGV</sequence>
<protein>
    <recommendedName>
        <fullName evidence="12">MIP18 family-like domain-containing protein</fullName>
    </recommendedName>
</protein>
<evidence type="ECO:0000256" key="7">
    <source>
        <dbReference type="SAM" id="MobiDB-lite"/>
    </source>
</evidence>
<evidence type="ECO:0000256" key="6">
    <source>
        <dbReference type="ARBA" id="ARBA00024036"/>
    </source>
</evidence>
<feature type="region of interest" description="Disordered" evidence="7">
    <location>
        <begin position="418"/>
        <end position="438"/>
    </location>
</feature>
<feature type="domain" description="Gamma-butyrobetaine hydroxylase-like N-terminal" evidence="10">
    <location>
        <begin position="535"/>
        <end position="596"/>
    </location>
</feature>
<dbReference type="GO" id="GO:0140663">
    <property type="term" value="F:ATP-dependent FeS chaperone activity"/>
    <property type="evidence" value="ECO:0007669"/>
    <property type="project" value="InterPro"/>
</dbReference>
<dbReference type="Pfam" id="PF01883">
    <property type="entry name" value="FeS_assembly_P"/>
    <property type="match status" value="1"/>
</dbReference>
<dbReference type="GO" id="GO:0046872">
    <property type="term" value="F:metal ion binding"/>
    <property type="evidence" value="ECO:0007669"/>
    <property type="project" value="UniProtKB-KW"/>
</dbReference>
<dbReference type="InterPro" id="IPR034904">
    <property type="entry name" value="FSCA_dom_sf"/>
</dbReference>
<dbReference type="GO" id="GO:0016226">
    <property type="term" value="P:iron-sulfur cluster assembly"/>
    <property type="evidence" value="ECO:0007669"/>
    <property type="project" value="InterPro"/>
</dbReference>
<keyword evidence="3" id="KW-0067">ATP-binding</keyword>
<dbReference type="AlphaFoldDB" id="A0A7S4IVR1"/>
<evidence type="ECO:0000256" key="3">
    <source>
        <dbReference type="ARBA" id="ARBA00022840"/>
    </source>
</evidence>
<dbReference type="InterPro" id="IPR044304">
    <property type="entry name" value="NUBPL-like"/>
</dbReference>
<reference evidence="11" key="1">
    <citation type="submission" date="2021-01" db="EMBL/GenBank/DDBJ databases">
        <authorList>
            <person name="Corre E."/>
            <person name="Pelletier E."/>
            <person name="Niang G."/>
            <person name="Scheremetjew M."/>
            <person name="Finn R."/>
            <person name="Kale V."/>
            <person name="Holt S."/>
            <person name="Cochrane G."/>
            <person name="Meng A."/>
            <person name="Brown T."/>
            <person name="Cohen L."/>
        </authorList>
    </citation>
    <scope>NUCLEOTIDE SEQUENCE</scope>
    <source>
        <strain evidence="11">Isolate 1302-5</strain>
    </source>
</reference>
<dbReference type="InterPro" id="IPR000808">
    <property type="entry name" value="Mrp-like_CS"/>
</dbReference>
<dbReference type="GO" id="GO:0051539">
    <property type="term" value="F:4 iron, 4 sulfur cluster binding"/>
    <property type="evidence" value="ECO:0007669"/>
    <property type="project" value="TreeGrafter"/>
</dbReference>
<organism evidence="11">
    <name type="scientific">Odontella aurita</name>
    <dbReference type="NCBI Taxonomy" id="265563"/>
    <lineage>
        <taxon>Eukaryota</taxon>
        <taxon>Sar</taxon>
        <taxon>Stramenopiles</taxon>
        <taxon>Ochrophyta</taxon>
        <taxon>Bacillariophyta</taxon>
        <taxon>Mediophyceae</taxon>
        <taxon>Biddulphiophycidae</taxon>
        <taxon>Eupodiscales</taxon>
        <taxon>Odontellaceae</taxon>
        <taxon>Odontella</taxon>
    </lineage>
</organism>
<comment type="similarity">
    <text evidence="6">Belongs to the Mrp/NBP35 ATP-binding proteins family.</text>
</comment>
<gene>
    <name evidence="11" type="ORF">OAUR00152_LOCUS15902</name>
</gene>
<feature type="signal peptide" evidence="8">
    <location>
        <begin position="1"/>
        <end position="25"/>
    </location>
</feature>
<dbReference type="PROSITE" id="PS01215">
    <property type="entry name" value="MRP"/>
    <property type="match status" value="1"/>
</dbReference>
<feature type="compositionally biased region" description="Acidic residues" evidence="7">
    <location>
        <begin position="426"/>
        <end position="435"/>
    </location>
</feature>
<dbReference type="GO" id="GO:0005524">
    <property type="term" value="F:ATP binding"/>
    <property type="evidence" value="ECO:0007669"/>
    <property type="project" value="UniProtKB-KW"/>
</dbReference>
<dbReference type="InterPro" id="IPR033756">
    <property type="entry name" value="YlxH/NBP35"/>
</dbReference>
<dbReference type="InterPro" id="IPR038492">
    <property type="entry name" value="GBBH-like_N_sf"/>
</dbReference>
<keyword evidence="8" id="KW-0732">Signal</keyword>
<proteinExistence type="inferred from homology"/>
<keyword evidence="4" id="KW-0408">Iron</keyword>
<feature type="compositionally biased region" description="Basic and acidic residues" evidence="7">
    <location>
        <begin position="616"/>
        <end position="629"/>
    </location>
</feature>
<dbReference type="PANTHER" id="PTHR42961:SF2">
    <property type="entry name" value="IRON-SULFUR PROTEIN NUBPL"/>
    <property type="match status" value="1"/>
</dbReference>
<dbReference type="InterPro" id="IPR027417">
    <property type="entry name" value="P-loop_NTPase"/>
</dbReference>
<keyword evidence="2" id="KW-0547">Nucleotide-binding</keyword>
<dbReference type="HAMAP" id="MF_02040">
    <property type="entry name" value="Mrp_NBP35"/>
    <property type="match status" value="1"/>
</dbReference>
<dbReference type="PANTHER" id="PTHR42961">
    <property type="entry name" value="IRON-SULFUR PROTEIN NUBPL"/>
    <property type="match status" value="1"/>
</dbReference>
<evidence type="ECO:0000313" key="11">
    <source>
        <dbReference type="EMBL" id="CAE2241049.1"/>
    </source>
</evidence>
<dbReference type="InterPro" id="IPR010376">
    <property type="entry name" value="GBBH-like_N"/>
</dbReference>
<evidence type="ECO:0000256" key="8">
    <source>
        <dbReference type="SAM" id="SignalP"/>
    </source>
</evidence>
<dbReference type="Gene3D" id="3.40.50.300">
    <property type="entry name" value="P-loop containing nucleotide triphosphate hydrolases"/>
    <property type="match status" value="1"/>
</dbReference>
<dbReference type="Gene3D" id="3.30.300.130">
    <property type="entry name" value="Fe-S cluster assembly (FSCA)"/>
    <property type="match status" value="1"/>
</dbReference>
<dbReference type="CDD" id="cd02037">
    <property type="entry name" value="Mrp_NBP35"/>
    <property type="match status" value="1"/>
</dbReference>
<accession>A0A7S4IVR1</accession>
<evidence type="ECO:0000256" key="4">
    <source>
        <dbReference type="ARBA" id="ARBA00023004"/>
    </source>
</evidence>
<dbReference type="Pfam" id="PF10609">
    <property type="entry name" value="ParA"/>
    <property type="match status" value="1"/>
</dbReference>
<evidence type="ECO:0000256" key="1">
    <source>
        <dbReference type="ARBA" id="ARBA00022723"/>
    </source>
</evidence>